<dbReference type="Gene3D" id="2.60.120.10">
    <property type="entry name" value="Jelly Rolls"/>
    <property type="match status" value="1"/>
</dbReference>
<proteinExistence type="predicted"/>
<dbReference type="SUPFAM" id="SSF51182">
    <property type="entry name" value="RmlC-like cupins"/>
    <property type="match status" value="1"/>
</dbReference>
<evidence type="ECO:0000259" key="1">
    <source>
        <dbReference type="Pfam" id="PF06172"/>
    </source>
</evidence>
<evidence type="ECO:0000313" key="2">
    <source>
        <dbReference type="EMBL" id="QQQ19382.1"/>
    </source>
</evidence>
<dbReference type="PANTHER" id="PTHR33387:SF3">
    <property type="entry name" value="DUF985 DOMAIN-CONTAINING PROTEIN"/>
    <property type="match status" value="1"/>
</dbReference>
<dbReference type="InterPro" id="IPR039935">
    <property type="entry name" value="YML079W-like"/>
</dbReference>
<name>A0ABX7BQ50_9CAUL</name>
<dbReference type="EMBL" id="CP067977">
    <property type="protein sequence ID" value="QQQ19382.1"/>
    <property type="molecule type" value="Genomic_DNA"/>
</dbReference>
<organism evidence="2 3">
    <name type="scientific">Brevundimonas vitisensis</name>
    <dbReference type="NCBI Taxonomy" id="2800818"/>
    <lineage>
        <taxon>Bacteria</taxon>
        <taxon>Pseudomonadati</taxon>
        <taxon>Pseudomonadota</taxon>
        <taxon>Alphaproteobacteria</taxon>
        <taxon>Caulobacterales</taxon>
        <taxon>Caulobacteraceae</taxon>
        <taxon>Brevundimonas</taxon>
    </lineage>
</organism>
<evidence type="ECO:0000313" key="3">
    <source>
        <dbReference type="Proteomes" id="UP000595448"/>
    </source>
</evidence>
<sequence>MLTPAEIINLLQLTPHPEGGHYREMFRDPREEQGRSVGTSIYYLLAAGEASHWHMVDATEIWHHYMGEPLELRIADAGGVRTVILGADLAGGQRPQAVVPAGAWQAARPLGDWSLTGCTVAPGFVFEAFEMAPEGWEPEVN</sequence>
<reference evidence="2 3" key="1">
    <citation type="submission" date="2021-01" db="EMBL/GenBank/DDBJ databases">
        <title>Brevundimonas vitis sp. nov., an bacterium isolated from grape (Vitis vinifera).</title>
        <authorList>
            <person name="Jiang L."/>
            <person name="Lee J."/>
        </authorList>
    </citation>
    <scope>NUCLEOTIDE SEQUENCE [LARGE SCALE GENOMIC DNA]</scope>
    <source>
        <strain evidence="2 3">GRTSA-9</strain>
    </source>
</reference>
<dbReference type="InterPro" id="IPR009327">
    <property type="entry name" value="Cupin_DUF985"/>
</dbReference>
<keyword evidence="3" id="KW-1185">Reference proteome</keyword>
<dbReference type="PANTHER" id="PTHR33387">
    <property type="entry name" value="RMLC-LIKE JELLY ROLL FOLD PROTEIN"/>
    <property type="match status" value="1"/>
</dbReference>
<dbReference type="InterPro" id="IPR014710">
    <property type="entry name" value="RmlC-like_jellyroll"/>
</dbReference>
<feature type="domain" description="DUF985" evidence="1">
    <location>
        <begin position="6"/>
        <end position="132"/>
    </location>
</feature>
<gene>
    <name evidence="2" type="ORF">JIP62_04585</name>
</gene>
<accession>A0ABX7BQ50</accession>
<dbReference type="Pfam" id="PF06172">
    <property type="entry name" value="Cupin_5"/>
    <property type="match status" value="1"/>
</dbReference>
<dbReference type="CDD" id="cd06121">
    <property type="entry name" value="cupin_YML079wp"/>
    <property type="match status" value="1"/>
</dbReference>
<dbReference type="Proteomes" id="UP000595448">
    <property type="component" value="Chromosome"/>
</dbReference>
<dbReference type="RefSeq" id="WP_201103733.1">
    <property type="nucleotide sequence ID" value="NZ_CP067977.1"/>
</dbReference>
<protein>
    <submittedName>
        <fullName evidence="2">Cupin domain-containing protein</fullName>
    </submittedName>
</protein>
<dbReference type="InterPro" id="IPR011051">
    <property type="entry name" value="RmlC_Cupin_sf"/>
</dbReference>